<sequence length="220" mass="23289">MSRTWWQAVGAVVFALAVVAGTVTVTRAAMTSSPAPVASAPSEGGPAVPGGPGGDSADAGFARDMAAHHQQAVEMSFLVRDRTKDADVRRLAYDIANTQANQRGMMLGWLDLWGLPKTGTAPMAWLGGSGHAGHARGPEGLMPGMATRARLAELRTASGRAAEVRYLRLMTAHHRGGVEMARGCVRLCSVRVEKELAQGMVDAQQAEVELMEGMLRERGQ</sequence>
<feature type="region of interest" description="Disordered" evidence="1">
    <location>
        <begin position="32"/>
        <end position="60"/>
    </location>
</feature>
<feature type="compositionally biased region" description="Low complexity" evidence="1">
    <location>
        <begin position="32"/>
        <end position="46"/>
    </location>
</feature>
<dbReference type="EMBL" id="JBHMCR010000006">
    <property type="protein sequence ID" value="MFB9520839.1"/>
    <property type="molecule type" value="Genomic_DNA"/>
</dbReference>
<feature type="domain" description="DUF305" evidence="2">
    <location>
        <begin position="58"/>
        <end position="215"/>
    </location>
</feature>
<evidence type="ECO:0000313" key="3">
    <source>
        <dbReference type="EMBL" id="MFB9520839.1"/>
    </source>
</evidence>
<gene>
    <name evidence="3" type="ORF">ACFFTU_12835</name>
</gene>
<dbReference type="PANTHER" id="PTHR36933:SF1">
    <property type="entry name" value="SLL0788 PROTEIN"/>
    <property type="match status" value="1"/>
</dbReference>
<dbReference type="PANTHER" id="PTHR36933">
    <property type="entry name" value="SLL0788 PROTEIN"/>
    <property type="match status" value="1"/>
</dbReference>
<organism evidence="3 4">
    <name type="scientific">Streptomyces cremeus</name>
    <dbReference type="NCBI Taxonomy" id="66881"/>
    <lineage>
        <taxon>Bacteria</taxon>
        <taxon>Bacillati</taxon>
        <taxon>Actinomycetota</taxon>
        <taxon>Actinomycetes</taxon>
        <taxon>Kitasatosporales</taxon>
        <taxon>Streptomycetaceae</taxon>
        <taxon>Streptomyces</taxon>
    </lineage>
</organism>
<name>A0ABV5PCL5_STRCM</name>
<dbReference type="RefSeq" id="WP_380836989.1">
    <property type="nucleotide sequence ID" value="NZ_JBHMCR010000006.1"/>
</dbReference>
<keyword evidence="4" id="KW-1185">Reference proteome</keyword>
<proteinExistence type="predicted"/>
<dbReference type="InterPro" id="IPR012347">
    <property type="entry name" value="Ferritin-like"/>
</dbReference>
<protein>
    <submittedName>
        <fullName evidence="3">DUF305 domain-containing protein</fullName>
    </submittedName>
</protein>
<dbReference type="InterPro" id="IPR005183">
    <property type="entry name" value="DUF305_CopM-like"/>
</dbReference>
<reference evidence="3 4" key="1">
    <citation type="submission" date="2024-09" db="EMBL/GenBank/DDBJ databases">
        <authorList>
            <person name="Sun Q."/>
            <person name="Mori K."/>
        </authorList>
    </citation>
    <scope>NUCLEOTIDE SEQUENCE [LARGE SCALE GENOMIC DNA]</scope>
    <source>
        <strain evidence="3 4">JCM 4362</strain>
    </source>
</reference>
<evidence type="ECO:0000256" key="1">
    <source>
        <dbReference type="SAM" id="MobiDB-lite"/>
    </source>
</evidence>
<dbReference type="Pfam" id="PF03713">
    <property type="entry name" value="DUF305"/>
    <property type="match status" value="1"/>
</dbReference>
<dbReference type="Proteomes" id="UP001589718">
    <property type="component" value="Unassembled WGS sequence"/>
</dbReference>
<evidence type="ECO:0000259" key="2">
    <source>
        <dbReference type="Pfam" id="PF03713"/>
    </source>
</evidence>
<comment type="caution">
    <text evidence="3">The sequence shown here is derived from an EMBL/GenBank/DDBJ whole genome shotgun (WGS) entry which is preliminary data.</text>
</comment>
<evidence type="ECO:0000313" key="4">
    <source>
        <dbReference type="Proteomes" id="UP001589718"/>
    </source>
</evidence>
<dbReference type="Gene3D" id="1.20.1260.10">
    <property type="match status" value="1"/>
</dbReference>
<accession>A0ABV5PCL5</accession>